<gene>
    <name evidence="1" type="ORF">DW668_04920</name>
</gene>
<protein>
    <recommendedName>
        <fullName evidence="3">Phage ABA sandwich domain-containing protein</fullName>
    </recommendedName>
</protein>
<comment type="caution">
    <text evidence="1">The sequence shown here is derived from an EMBL/GenBank/DDBJ whole genome shotgun (WGS) entry which is preliminary data.</text>
</comment>
<name>A0A414Q860_BACSE</name>
<evidence type="ECO:0008006" key="3">
    <source>
        <dbReference type="Google" id="ProtNLM"/>
    </source>
</evidence>
<organism evidence="1 2">
    <name type="scientific">Bacteroides stercoris</name>
    <dbReference type="NCBI Taxonomy" id="46506"/>
    <lineage>
        <taxon>Bacteria</taxon>
        <taxon>Pseudomonadati</taxon>
        <taxon>Bacteroidota</taxon>
        <taxon>Bacteroidia</taxon>
        <taxon>Bacteroidales</taxon>
        <taxon>Bacteroidaceae</taxon>
        <taxon>Bacteroides</taxon>
    </lineage>
</organism>
<reference evidence="1 2" key="1">
    <citation type="submission" date="2018-08" db="EMBL/GenBank/DDBJ databases">
        <title>A genome reference for cultivated species of the human gut microbiota.</title>
        <authorList>
            <person name="Zou Y."/>
            <person name="Xue W."/>
            <person name="Luo G."/>
        </authorList>
    </citation>
    <scope>NUCLEOTIDE SEQUENCE [LARGE SCALE GENOMIC DNA]</scope>
    <source>
        <strain evidence="1 2">AM25-16</strain>
    </source>
</reference>
<evidence type="ECO:0000313" key="2">
    <source>
        <dbReference type="Proteomes" id="UP000283762"/>
    </source>
</evidence>
<sequence>MTEELVTLETAKLLKEKGFNWKCEHLIDRNKVITKYDLPQSMSCCTEIDDESVEFLCPTLYIAQKWLRETKNLHIEIYRNACGYGYAIVKADSGTWMEDDNFKGPNDGGNWDTYEEALEAGIQEALKLI</sequence>
<proteinExistence type="predicted"/>
<dbReference type="EMBL" id="QRHJ01000009">
    <property type="protein sequence ID" value="RHF76932.1"/>
    <property type="molecule type" value="Genomic_DNA"/>
</dbReference>
<dbReference type="RefSeq" id="WP_118206930.1">
    <property type="nucleotide sequence ID" value="NZ_JAHOHI010000002.1"/>
</dbReference>
<dbReference type="Proteomes" id="UP000283762">
    <property type="component" value="Unassembled WGS sequence"/>
</dbReference>
<evidence type="ECO:0000313" key="1">
    <source>
        <dbReference type="EMBL" id="RHF76932.1"/>
    </source>
</evidence>
<dbReference type="AlphaFoldDB" id="A0A414Q860"/>
<accession>A0A414Q860</accession>